<dbReference type="Gene3D" id="3.20.20.450">
    <property type="entry name" value="EAL domain"/>
    <property type="match status" value="1"/>
</dbReference>
<evidence type="ECO:0000256" key="2">
    <source>
        <dbReference type="ARBA" id="ARBA00023125"/>
    </source>
</evidence>
<dbReference type="SMART" id="SM00052">
    <property type="entry name" value="EAL"/>
    <property type="match status" value="1"/>
</dbReference>
<dbReference type="InterPro" id="IPR046335">
    <property type="entry name" value="LacI/GalR-like_sensor"/>
</dbReference>
<dbReference type="Gene3D" id="3.30.70.270">
    <property type="match status" value="1"/>
</dbReference>
<dbReference type="FunFam" id="3.20.20.450:FF:000001">
    <property type="entry name" value="Cyclic di-GMP phosphodiesterase yahA"/>
    <property type="match status" value="1"/>
</dbReference>
<feature type="domain" description="PAC" evidence="4">
    <location>
        <begin position="520"/>
        <end position="572"/>
    </location>
</feature>
<reference evidence="8" key="1">
    <citation type="submission" date="2018-11" db="EMBL/GenBank/DDBJ databases">
        <title>Complete genome sequence of Paenibacillus sp. ML311-T8.</title>
        <authorList>
            <person name="Nam Y.-D."/>
            <person name="Kang J."/>
            <person name="Chung W.-H."/>
            <person name="Park Y.S."/>
        </authorList>
    </citation>
    <scope>NUCLEOTIDE SEQUENCE [LARGE SCALE GENOMIC DNA]</scope>
    <source>
        <strain evidence="8">ML311-T8</strain>
    </source>
</reference>
<dbReference type="Pfam" id="PF08447">
    <property type="entry name" value="PAS_3"/>
    <property type="match status" value="1"/>
</dbReference>
<dbReference type="InterPro" id="IPR035919">
    <property type="entry name" value="EAL_sf"/>
</dbReference>
<dbReference type="InterPro" id="IPR028082">
    <property type="entry name" value="Peripla_BP_I"/>
</dbReference>
<dbReference type="CDD" id="cd06267">
    <property type="entry name" value="PBP1_LacI_sugar_binding-like"/>
    <property type="match status" value="1"/>
</dbReference>
<dbReference type="SUPFAM" id="SSF53822">
    <property type="entry name" value="Periplasmic binding protein-like I"/>
    <property type="match status" value="1"/>
</dbReference>
<dbReference type="Gene3D" id="3.30.450.20">
    <property type="entry name" value="PAS domain"/>
    <property type="match status" value="1"/>
</dbReference>
<dbReference type="InterPro" id="IPR000160">
    <property type="entry name" value="GGDEF_dom"/>
</dbReference>
<keyword evidence="8" id="KW-1185">Reference proteome</keyword>
<evidence type="ECO:0000259" key="5">
    <source>
        <dbReference type="PROSITE" id="PS50883"/>
    </source>
</evidence>
<dbReference type="Proteomes" id="UP000426246">
    <property type="component" value="Chromosome"/>
</dbReference>
<dbReference type="PROSITE" id="PS50883">
    <property type="entry name" value="EAL"/>
    <property type="match status" value="1"/>
</dbReference>
<dbReference type="PROSITE" id="PS50887">
    <property type="entry name" value="GGDEF"/>
    <property type="match status" value="1"/>
</dbReference>
<dbReference type="InterPro" id="IPR043128">
    <property type="entry name" value="Rev_trsase/Diguanyl_cyclase"/>
</dbReference>
<proteinExistence type="predicted"/>
<dbReference type="Pfam" id="PF13377">
    <property type="entry name" value="Peripla_BP_3"/>
    <property type="match status" value="1"/>
</dbReference>
<feature type="domain" description="GGDEF" evidence="6">
    <location>
        <begin position="602"/>
        <end position="734"/>
    </location>
</feature>
<dbReference type="SMART" id="SM00267">
    <property type="entry name" value="GGDEF"/>
    <property type="match status" value="1"/>
</dbReference>
<dbReference type="PANTHER" id="PTHR44757:SF2">
    <property type="entry name" value="BIOFILM ARCHITECTURE MAINTENANCE PROTEIN MBAA"/>
    <property type="match status" value="1"/>
</dbReference>
<dbReference type="InterPro" id="IPR000014">
    <property type="entry name" value="PAS"/>
</dbReference>
<dbReference type="InterPro" id="IPR001610">
    <property type="entry name" value="PAC"/>
</dbReference>
<evidence type="ECO:0000256" key="3">
    <source>
        <dbReference type="ARBA" id="ARBA00023163"/>
    </source>
</evidence>
<organism evidence="7 8">
    <name type="scientific">Paenibacillus psychroresistens</name>
    <dbReference type="NCBI Taxonomy" id="1778678"/>
    <lineage>
        <taxon>Bacteria</taxon>
        <taxon>Bacillati</taxon>
        <taxon>Bacillota</taxon>
        <taxon>Bacilli</taxon>
        <taxon>Bacillales</taxon>
        <taxon>Paenibacillaceae</taxon>
        <taxon>Paenibacillus</taxon>
    </lineage>
</organism>
<dbReference type="NCBIfam" id="TIGR00229">
    <property type="entry name" value="sensory_box"/>
    <property type="match status" value="1"/>
</dbReference>
<accession>A0A6B8RFE5</accession>
<dbReference type="InterPro" id="IPR035965">
    <property type="entry name" value="PAS-like_dom_sf"/>
</dbReference>
<evidence type="ECO:0000313" key="7">
    <source>
        <dbReference type="EMBL" id="QGQ94148.1"/>
    </source>
</evidence>
<evidence type="ECO:0000313" key="8">
    <source>
        <dbReference type="Proteomes" id="UP000426246"/>
    </source>
</evidence>
<dbReference type="EMBL" id="CP034235">
    <property type="protein sequence ID" value="QGQ94148.1"/>
    <property type="molecule type" value="Genomic_DNA"/>
</dbReference>
<dbReference type="KEGG" id="ppsc:EHS13_04115"/>
<gene>
    <name evidence="7" type="ORF">EHS13_04115</name>
</gene>
<dbReference type="SMART" id="SM00086">
    <property type="entry name" value="PAC"/>
    <property type="match status" value="1"/>
</dbReference>
<dbReference type="SUPFAM" id="SSF141868">
    <property type="entry name" value="EAL domain-like"/>
    <property type="match status" value="1"/>
</dbReference>
<dbReference type="InterPro" id="IPR029787">
    <property type="entry name" value="Nucleotide_cyclase"/>
</dbReference>
<keyword evidence="3" id="KW-0804">Transcription</keyword>
<name>A0A6B8RFE5_9BACL</name>
<evidence type="ECO:0000259" key="6">
    <source>
        <dbReference type="PROSITE" id="PS50887"/>
    </source>
</evidence>
<protein>
    <submittedName>
        <fullName evidence="7">EAL domain-containing protein</fullName>
    </submittedName>
</protein>
<dbReference type="InterPro" id="IPR013655">
    <property type="entry name" value="PAS_fold_3"/>
</dbReference>
<keyword evidence="1" id="KW-0805">Transcription regulation</keyword>
<keyword evidence="2" id="KW-0238">DNA-binding</keyword>
<dbReference type="InterPro" id="IPR052155">
    <property type="entry name" value="Biofilm_reg_signaling"/>
</dbReference>
<dbReference type="InterPro" id="IPR000700">
    <property type="entry name" value="PAS-assoc_C"/>
</dbReference>
<evidence type="ECO:0000259" key="4">
    <source>
        <dbReference type="PROSITE" id="PS50113"/>
    </source>
</evidence>
<dbReference type="AlphaFoldDB" id="A0A6B8RFE5"/>
<dbReference type="NCBIfam" id="TIGR00254">
    <property type="entry name" value="GGDEF"/>
    <property type="match status" value="1"/>
</dbReference>
<dbReference type="InterPro" id="IPR001633">
    <property type="entry name" value="EAL_dom"/>
</dbReference>
<dbReference type="SUPFAM" id="SSF55073">
    <property type="entry name" value="Nucleotide cyclase"/>
    <property type="match status" value="1"/>
</dbReference>
<dbReference type="SUPFAM" id="SSF55785">
    <property type="entry name" value="PYP-like sensor domain (PAS domain)"/>
    <property type="match status" value="1"/>
</dbReference>
<feature type="domain" description="EAL" evidence="5">
    <location>
        <begin position="743"/>
        <end position="997"/>
    </location>
</feature>
<dbReference type="Gene3D" id="3.40.50.2300">
    <property type="match status" value="2"/>
</dbReference>
<dbReference type="Pfam" id="PF00990">
    <property type="entry name" value="GGDEF"/>
    <property type="match status" value="1"/>
</dbReference>
<dbReference type="CDD" id="cd00130">
    <property type="entry name" value="PAS"/>
    <property type="match status" value="1"/>
</dbReference>
<dbReference type="GO" id="GO:0003677">
    <property type="term" value="F:DNA binding"/>
    <property type="evidence" value="ECO:0007669"/>
    <property type="project" value="UniProtKB-KW"/>
</dbReference>
<dbReference type="OrthoDB" id="9759607at2"/>
<evidence type="ECO:0000256" key="1">
    <source>
        <dbReference type="ARBA" id="ARBA00023015"/>
    </source>
</evidence>
<dbReference type="PANTHER" id="PTHR44757">
    <property type="entry name" value="DIGUANYLATE CYCLASE DGCP"/>
    <property type="match status" value="1"/>
</dbReference>
<dbReference type="CDD" id="cd01949">
    <property type="entry name" value="GGDEF"/>
    <property type="match status" value="1"/>
</dbReference>
<dbReference type="Pfam" id="PF00563">
    <property type="entry name" value="EAL"/>
    <property type="match status" value="1"/>
</dbReference>
<dbReference type="CDD" id="cd01948">
    <property type="entry name" value="EAL"/>
    <property type="match status" value="1"/>
</dbReference>
<sequence length="1002" mass="114272">MAKTTIGLLSPFLGGYYFSDITSSIQNTVQSYDARLIAIRSAGKNYDSPIALDQVDGWIVLLDAVTDDYLQYLHAEVKKPIVTIAKDITSLHINGQMIFCDNEGGIKRAVHHLVGHGNRSIGFVGYMELDDMRLRFKGYREALEDHRIAFNPDHVIDPNDYGVMGGRRAADLIIQAGFPYRAAIVGTDLNAVGMIERFTELGYRVPEDFAMIGFDNSIAGKTSHPRLSSVDQNIARLGESAVNLLFDQIRDIPCLTNPYLVECDLVVRASCGCVEPEETQDRAMDPLITKDEIAHKFESNYEFNKFIMNYKFDVIKDLSWILAPFFQWGCLGLWNDKENGSPKLQINQFYHFHENYELVNVMNIEMEKFPPDELQMYESSAGSSEMIYMLPFRGEGNNWCVLALGAAFMNYSNRVVARETVIHYLDMMAYALERQSLLEAVRQQSLQFKLIAEQLEVVSRTSNDGIWDWDMTTDAVKWNQSFFNLLGLSTPSLFENIIHLDDYASYKAALFEHLQQKALFEIELRLRKQDGEYVWVIASGEVLYDEHGKPARMIGSVRDISDRKHSEVLMHNLAYHDSLTGLTNRLSFYEVIKTAVKLRQDEPFAILVLDLDHFKKINDTYGHQMGDRLLEHVAKHLKALVNQNEQIARFGGDEFVLIYPYEHMREVEEFAQSIASQFSTPMICDAVRVGITTSVGISLYPTDGQDADTLIQKADIAMFKAKQAGKNRYELFSPHMIEQTMWRIHMENQLQTALQNHEFVLYYQPQIDLQTGMVYGAEALLRWDCPGRGIVSPLEFIALAEDTRQIIPIGEWVLLEACRQNKRWTAKGYKPIKISVNISGQQLKQVGFVANVKAIIEKTEMDPRYLIFEITESTIIDNLEATIDMLKELTAMGIRISLDDFGTGYSSLSILKKLPISMVKIDKSFISEMTLEHRDLDIVKAIIFISNSLQLEVVAEGIEQKVQYELLRELGCHYMQGFYTSPPLPSEQFEAFLSLTHLDLRL</sequence>
<dbReference type="RefSeq" id="WP_155699147.1">
    <property type="nucleotide sequence ID" value="NZ_CP034235.1"/>
</dbReference>
<dbReference type="PROSITE" id="PS50113">
    <property type="entry name" value="PAC"/>
    <property type="match status" value="1"/>
</dbReference>
<dbReference type="FunFam" id="3.30.70.270:FF:000001">
    <property type="entry name" value="Diguanylate cyclase domain protein"/>
    <property type="match status" value="1"/>
</dbReference>